<comment type="caution">
    <text evidence="1">The sequence shown here is derived from an EMBL/GenBank/DDBJ whole genome shotgun (WGS) entry which is preliminary data.</text>
</comment>
<dbReference type="Proteomes" id="UP001596409">
    <property type="component" value="Unassembled WGS sequence"/>
</dbReference>
<dbReference type="EMBL" id="JBHSYM010000057">
    <property type="protein sequence ID" value="MFC7014904.1"/>
    <property type="molecule type" value="Genomic_DNA"/>
</dbReference>
<dbReference type="InterPro" id="IPR010296">
    <property type="entry name" value="DUF899_thioredox"/>
</dbReference>
<accession>A0ABW2E4G8</accession>
<name>A0ABW2E4G8_9ACTN</name>
<keyword evidence="2" id="KW-1185">Reference proteome</keyword>
<sequence>MIRTRDGGSPPQEDVMLRHTRLAGESADYLDAREELRLAEIDLMRHREKVAAQRRALPQGPPVDDYVFIEGPADLGAGDTPVREVTLSELFTDADRPLIVYHFMYGKLQTEPCPMCTLWIDGFNGIAHHIARNADFVIAAAADTPTLRQHARNRGWHRLRLLSCGDSTFKYDLGSEDKDGEQDSTISVFTRDETGTVRHFYSTHPRMADDIDERGIDLLAPVWHLLDMTPQGRDDWYPDLDY</sequence>
<dbReference type="Gene3D" id="3.40.30.10">
    <property type="entry name" value="Glutaredoxin"/>
    <property type="match status" value="1"/>
</dbReference>
<gene>
    <name evidence="1" type="ORF">ACFQMH_25015</name>
</gene>
<evidence type="ECO:0000313" key="2">
    <source>
        <dbReference type="Proteomes" id="UP001596409"/>
    </source>
</evidence>
<protein>
    <submittedName>
        <fullName evidence="1">DUF899 family protein</fullName>
    </submittedName>
</protein>
<dbReference type="RefSeq" id="WP_229881157.1">
    <property type="nucleotide sequence ID" value="NZ_BMWA01000016.1"/>
</dbReference>
<proteinExistence type="predicted"/>
<dbReference type="Pfam" id="PF05988">
    <property type="entry name" value="DUF899"/>
    <property type="match status" value="1"/>
</dbReference>
<organism evidence="1 2">
    <name type="scientific">Streptomyces viridiviolaceus</name>
    <dbReference type="NCBI Taxonomy" id="68282"/>
    <lineage>
        <taxon>Bacteria</taxon>
        <taxon>Bacillati</taxon>
        <taxon>Actinomycetota</taxon>
        <taxon>Actinomycetes</taxon>
        <taxon>Kitasatosporales</taxon>
        <taxon>Streptomycetaceae</taxon>
        <taxon>Streptomyces</taxon>
    </lineage>
</organism>
<evidence type="ECO:0000313" key="1">
    <source>
        <dbReference type="EMBL" id="MFC7014904.1"/>
    </source>
</evidence>
<reference evidence="2" key="1">
    <citation type="journal article" date="2019" name="Int. J. Syst. Evol. Microbiol.">
        <title>The Global Catalogue of Microorganisms (GCM) 10K type strain sequencing project: providing services to taxonomists for standard genome sequencing and annotation.</title>
        <authorList>
            <consortium name="The Broad Institute Genomics Platform"/>
            <consortium name="The Broad Institute Genome Sequencing Center for Infectious Disease"/>
            <person name="Wu L."/>
            <person name="Ma J."/>
        </authorList>
    </citation>
    <scope>NUCLEOTIDE SEQUENCE [LARGE SCALE GENOMIC DNA]</scope>
    <source>
        <strain evidence="2">JCM 4855</strain>
    </source>
</reference>